<reference evidence="2 3" key="1">
    <citation type="submission" date="2024-01" db="EMBL/GenBank/DDBJ databases">
        <authorList>
            <person name="Waweru B."/>
        </authorList>
    </citation>
    <scope>NUCLEOTIDE SEQUENCE [LARGE SCALE GENOMIC DNA]</scope>
</reference>
<feature type="compositionally biased region" description="Basic and acidic residues" evidence="1">
    <location>
        <begin position="57"/>
        <end position="69"/>
    </location>
</feature>
<feature type="region of interest" description="Disordered" evidence="1">
    <location>
        <begin position="1"/>
        <end position="78"/>
    </location>
</feature>
<dbReference type="EMBL" id="CAWUPB010001198">
    <property type="protein sequence ID" value="CAK7357286.1"/>
    <property type="molecule type" value="Genomic_DNA"/>
</dbReference>
<proteinExistence type="predicted"/>
<evidence type="ECO:0000313" key="2">
    <source>
        <dbReference type="EMBL" id="CAK7357286.1"/>
    </source>
</evidence>
<sequence>MEVAKEPAGGETRRKPLNQQRLASFSKVSESSPNKGATSENKTDETNIARKPGKATDNPKRLESREPTTKHPNRRRPL</sequence>
<keyword evidence="3" id="KW-1185">Reference proteome</keyword>
<evidence type="ECO:0000313" key="3">
    <source>
        <dbReference type="Proteomes" id="UP001314170"/>
    </source>
</evidence>
<accession>A0AAV1SX24</accession>
<dbReference type="AlphaFoldDB" id="A0AAV1SX24"/>
<organism evidence="2 3">
    <name type="scientific">Dovyalis caffra</name>
    <dbReference type="NCBI Taxonomy" id="77055"/>
    <lineage>
        <taxon>Eukaryota</taxon>
        <taxon>Viridiplantae</taxon>
        <taxon>Streptophyta</taxon>
        <taxon>Embryophyta</taxon>
        <taxon>Tracheophyta</taxon>
        <taxon>Spermatophyta</taxon>
        <taxon>Magnoliopsida</taxon>
        <taxon>eudicotyledons</taxon>
        <taxon>Gunneridae</taxon>
        <taxon>Pentapetalae</taxon>
        <taxon>rosids</taxon>
        <taxon>fabids</taxon>
        <taxon>Malpighiales</taxon>
        <taxon>Salicaceae</taxon>
        <taxon>Flacourtieae</taxon>
        <taxon>Dovyalis</taxon>
    </lineage>
</organism>
<comment type="caution">
    <text evidence="2">The sequence shown here is derived from an EMBL/GenBank/DDBJ whole genome shotgun (WGS) entry which is preliminary data.</text>
</comment>
<evidence type="ECO:0000256" key="1">
    <source>
        <dbReference type="SAM" id="MobiDB-lite"/>
    </source>
</evidence>
<feature type="compositionally biased region" description="Polar residues" evidence="1">
    <location>
        <begin position="17"/>
        <end position="40"/>
    </location>
</feature>
<dbReference type="Proteomes" id="UP001314170">
    <property type="component" value="Unassembled WGS sequence"/>
</dbReference>
<gene>
    <name evidence="2" type="ORF">DCAF_LOCUS27572</name>
</gene>
<name>A0AAV1SX24_9ROSI</name>
<protein>
    <submittedName>
        <fullName evidence="2">Uncharacterized protein</fullName>
    </submittedName>
</protein>